<proteinExistence type="predicted"/>
<evidence type="ECO:0000313" key="2">
    <source>
        <dbReference type="Proteomes" id="UP000324222"/>
    </source>
</evidence>
<evidence type="ECO:0000313" key="1">
    <source>
        <dbReference type="EMBL" id="MPC77031.1"/>
    </source>
</evidence>
<comment type="caution">
    <text evidence="1">The sequence shown here is derived from an EMBL/GenBank/DDBJ whole genome shotgun (WGS) entry which is preliminary data.</text>
</comment>
<name>A0A5B7HVF7_PORTR</name>
<gene>
    <name evidence="1" type="ORF">E2C01_071470</name>
</gene>
<protein>
    <submittedName>
        <fullName evidence="1">Uncharacterized protein</fullName>
    </submittedName>
</protein>
<accession>A0A5B7HVF7</accession>
<dbReference type="Proteomes" id="UP000324222">
    <property type="component" value="Unassembled WGS sequence"/>
</dbReference>
<dbReference type="AlphaFoldDB" id="A0A5B7HVF7"/>
<reference evidence="1 2" key="1">
    <citation type="submission" date="2019-05" db="EMBL/GenBank/DDBJ databases">
        <title>Another draft genome of Portunus trituberculatus and its Hox gene families provides insights of decapod evolution.</title>
        <authorList>
            <person name="Jeong J.-H."/>
            <person name="Song I."/>
            <person name="Kim S."/>
            <person name="Choi T."/>
            <person name="Kim D."/>
            <person name="Ryu S."/>
            <person name="Kim W."/>
        </authorList>
    </citation>
    <scope>NUCLEOTIDE SEQUENCE [LARGE SCALE GENOMIC DNA]</scope>
    <source>
        <tissue evidence="1">Muscle</tissue>
    </source>
</reference>
<sequence length="67" mass="7620">MKPRPDTATGADRISYSMLQHAGPTANDVFLRVINCSYDTGHLPAAWKRAKQDPYRYSVVWGKQPRK</sequence>
<keyword evidence="2" id="KW-1185">Reference proteome</keyword>
<organism evidence="1 2">
    <name type="scientific">Portunus trituberculatus</name>
    <name type="common">Swimming crab</name>
    <name type="synonym">Neptunus trituberculatus</name>
    <dbReference type="NCBI Taxonomy" id="210409"/>
    <lineage>
        <taxon>Eukaryota</taxon>
        <taxon>Metazoa</taxon>
        <taxon>Ecdysozoa</taxon>
        <taxon>Arthropoda</taxon>
        <taxon>Crustacea</taxon>
        <taxon>Multicrustacea</taxon>
        <taxon>Malacostraca</taxon>
        <taxon>Eumalacostraca</taxon>
        <taxon>Eucarida</taxon>
        <taxon>Decapoda</taxon>
        <taxon>Pleocyemata</taxon>
        <taxon>Brachyura</taxon>
        <taxon>Eubrachyura</taxon>
        <taxon>Portunoidea</taxon>
        <taxon>Portunidae</taxon>
        <taxon>Portuninae</taxon>
        <taxon>Portunus</taxon>
    </lineage>
</organism>
<dbReference type="EMBL" id="VSRR010044852">
    <property type="protein sequence ID" value="MPC77031.1"/>
    <property type="molecule type" value="Genomic_DNA"/>
</dbReference>